<name>A0ABZ0Y304_9BURK</name>
<dbReference type="Proteomes" id="UP001326110">
    <property type="component" value="Chromosome"/>
</dbReference>
<protein>
    <recommendedName>
        <fullName evidence="3">Transporter substrate-binding domain-containing protein</fullName>
    </recommendedName>
</protein>
<evidence type="ECO:0000313" key="1">
    <source>
        <dbReference type="EMBL" id="WQH06218.1"/>
    </source>
</evidence>
<organism evidence="1 2">
    <name type="scientific">Duganella zoogloeoides</name>
    <dbReference type="NCBI Taxonomy" id="75659"/>
    <lineage>
        <taxon>Bacteria</taxon>
        <taxon>Pseudomonadati</taxon>
        <taxon>Pseudomonadota</taxon>
        <taxon>Betaproteobacteria</taxon>
        <taxon>Burkholderiales</taxon>
        <taxon>Oxalobacteraceae</taxon>
        <taxon>Telluria group</taxon>
        <taxon>Duganella</taxon>
    </lineage>
</organism>
<dbReference type="EMBL" id="CP140152">
    <property type="protein sequence ID" value="WQH06218.1"/>
    <property type="molecule type" value="Genomic_DNA"/>
</dbReference>
<gene>
    <name evidence="1" type="ORF">SR858_07785</name>
</gene>
<keyword evidence="2" id="KW-1185">Reference proteome</keyword>
<accession>A0ABZ0Y304</accession>
<sequence>MPKRWVAARMARWCGAWLGAIPRASALGGRFDLFPADLYVGLGIMRRILTPEQATRLTWDPQPYNVTAYHLLLNRKNPANPRYLALFNRGLKKLRDSGKYAQYMSQ</sequence>
<proteinExistence type="predicted"/>
<dbReference type="SUPFAM" id="SSF53850">
    <property type="entry name" value="Periplasmic binding protein-like II"/>
    <property type="match status" value="1"/>
</dbReference>
<evidence type="ECO:0008006" key="3">
    <source>
        <dbReference type="Google" id="ProtNLM"/>
    </source>
</evidence>
<reference evidence="1 2" key="1">
    <citation type="submission" date="2023-11" db="EMBL/GenBank/DDBJ databases">
        <title>MicrobeMod: A computational toolkit for identifying prokaryotic methylation and restriction-modification with nanopore sequencing.</title>
        <authorList>
            <person name="Crits-Christoph A."/>
            <person name="Kang S.C."/>
            <person name="Lee H."/>
            <person name="Ostrov N."/>
        </authorList>
    </citation>
    <scope>NUCLEOTIDE SEQUENCE [LARGE SCALE GENOMIC DNA]</scope>
    <source>
        <strain evidence="1 2">ATCC 25935</strain>
    </source>
</reference>
<evidence type="ECO:0000313" key="2">
    <source>
        <dbReference type="Proteomes" id="UP001326110"/>
    </source>
</evidence>
<dbReference type="RefSeq" id="WP_154819872.1">
    <property type="nucleotide sequence ID" value="NZ_CP140152.1"/>
</dbReference>
<dbReference type="GeneID" id="43163902"/>